<protein>
    <submittedName>
        <fullName evidence="1">Uncharacterized protein</fullName>
    </submittedName>
</protein>
<name>A0AA35D7V1_9BURK</name>
<evidence type="ECO:0000313" key="1">
    <source>
        <dbReference type="EMBL" id="CAB5696581.1"/>
    </source>
</evidence>
<dbReference type="EMBL" id="CAHPSC010000034">
    <property type="protein sequence ID" value="CAB5696581.1"/>
    <property type="molecule type" value="Genomic_DNA"/>
</dbReference>
<accession>A0AA35D7V1</accession>
<sequence length="193" mass="21078">MNESLNMSEKKYIQSAMLLDWIGQAPIVINRAFIDLTGNVLAALWLSYAIEKIKDHGTADEPLKAAVIAVSASECEKDTGITRAQQQTCRKTLAALGLLTEEGGQGKVPSFRIHLDTMMKMLEAQVKPMADALQRADQLAPGLSAHDANAQLGLDWWNGLNDQQRKHWMAMAGNTGIAADAWAAYQNSQIQVS</sequence>
<evidence type="ECO:0000313" key="2">
    <source>
        <dbReference type="Proteomes" id="UP000834458"/>
    </source>
</evidence>
<reference evidence="1" key="1">
    <citation type="submission" date="2020-05" db="EMBL/GenBank/DDBJ databases">
        <authorList>
            <person name="Delgado-Blas J."/>
        </authorList>
    </citation>
    <scope>NUCLEOTIDE SEQUENCE</scope>
    <source>
        <strain evidence="1">BB1454</strain>
    </source>
</reference>
<organism evidence="1 2">
    <name type="scientific">Comamonas aquatica</name>
    <dbReference type="NCBI Taxonomy" id="225991"/>
    <lineage>
        <taxon>Bacteria</taxon>
        <taxon>Pseudomonadati</taxon>
        <taxon>Pseudomonadota</taxon>
        <taxon>Betaproteobacteria</taxon>
        <taxon>Burkholderiales</taxon>
        <taxon>Comamonadaceae</taxon>
        <taxon>Comamonas</taxon>
    </lineage>
</organism>
<gene>
    <name evidence="1" type="ORF">GHA_02408</name>
</gene>
<dbReference type="Proteomes" id="UP000834458">
    <property type="component" value="Unassembled WGS sequence"/>
</dbReference>
<dbReference type="RefSeq" id="WP_234686223.1">
    <property type="nucleotide sequence ID" value="NZ_CAHPSC010000034.1"/>
</dbReference>
<proteinExistence type="predicted"/>
<dbReference type="AlphaFoldDB" id="A0AA35D7V1"/>
<comment type="caution">
    <text evidence="1">The sequence shown here is derived from an EMBL/GenBank/DDBJ whole genome shotgun (WGS) entry which is preliminary data.</text>
</comment>